<keyword evidence="1" id="KW-0472">Membrane</keyword>
<gene>
    <name evidence="2" type="ORF">CQW34_03916</name>
</gene>
<proteinExistence type="predicted"/>
<sequence length="68" mass="7897">MAKITIKSENQKQKLLFPPCLDKLISETHVVSYKQFMTESIFENGECITLLWNNVLIVSIFITIFAIY</sequence>
<dbReference type="Proteomes" id="UP000231846">
    <property type="component" value="Unassembled WGS sequence"/>
</dbReference>
<evidence type="ECO:0000313" key="3">
    <source>
        <dbReference type="Proteomes" id="UP000231846"/>
    </source>
</evidence>
<dbReference type="EMBL" id="PDCW01000041">
    <property type="protein sequence ID" value="PJY70956.1"/>
    <property type="molecule type" value="Genomic_DNA"/>
</dbReference>
<comment type="caution">
    <text evidence="2">The sequence shown here is derived from an EMBL/GenBank/DDBJ whole genome shotgun (WGS) entry which is preliminary data.</text>
</comment>
<keyword evidence="1" id="KW-0812">Transmembrane</keyword>
<protein>
    <submittedName>
        <fullName evidence="2">Uncharacterized protein</fullName>
    </submittedName>
</protein>
<reference evidence="2 3" key="1">
    <citation type="journal article" date="2017" name="MBio">
        <title>Gut Symbiont Bacteroides fragilis Secretes a Eukaryotic-Like Ubiquitin Protein That Mediates Intraspecies Antagonism.</title>
        <authorList>
            <person name="Chatzidaki-Livanis M."/>
            <person name="Coyne M.J."/>
            <person name="Roelofs K.G."/>
            <person name="Gentyala R.R."/>
            <person name="Caldwell J.M."/>
            <person name="Comstock L.E."/>
        </authorList>
    </citation>
    <scope>NUCLEOTIDE SEQUENCE [LARGE SCALE GENOMIC DNA]</scope>
    <source>
        <strain evidence="2 3">12905</strain>
    </source>
</reference>
<evidence type="ECO:0000313" key="2">
    <source>
        <dbReference type="EMBL" id="PJY70956.1"/>
    </source>
</evidence>
<organism evidence="2 3">
    <name type="scientific">Bacteroides fragilis</name>
    <dbReference type="NCBI Taxonomy" id="817"/>
    <lineage>
        <taxon>Bacteria</taxon>
        <taxon>Pseudomonadati</taxon>
        <taxon>Bacteroidota</taxon>
        <taxon>Bacteroidia</taxon>
        <taxon>Bacteroidales</taxon>
        <taxon>Bacteroidaceae</taxon>
        <taxon>Bacteroides</taxon>
    </lineage>
</organism>
<dbReference type="AlphaFoldDB" id="A0A2M9V2B9"/>
<keyword evidence="1" id="KW-1133">Transmembrane helix</keyword>
<accession>A0A2M9V2B9</accession>
<feature type="transmembrane region" description="Helical" evidence="1">
    <location>
        <begin position="47"/>
        <end position="67"/>
    </location>
</feature>
<evidence type="ECO:0000256" key="1">
    <source>
        <dbReference type="SAM" id="Phobius"/>
    </source>
</evidence>
<name>A0A2M9V2B9_BACFG</name>